<dbReference type="SUPFAM" id="SSF55154">
    <property type="entry name" value="CYTH-like phosphatases"/>
    <property type="match status" value="1"/>
</dbReference>
<dbReference type="EMBL" id="JBBPBN010000026">
    <property type="protein sequence ID" value="KAK9008398.1"/>
    <property type="molecule type" value="Genomic_DNA"/>
</dbReference>
<dbReference type="PRINTS" id="PR00988">
    <property type="entry name" value="URIDINKINASE"/>
</dbReference>
<protein>
    <recommendedName>
        <fullName evidence="3">AAA+ ATPase domain-containing protein</fullName>
    </recommendedName>
</protein>
<dbReference type="Gene3D" id="2.40.320.10">
    <property type="entry name" value="Hypothetical Protein Pfu-838710-001"/>
    <property type="match status" value="1"/>
</dbReference>
<keyword evidence="2" id="KW-0472">Membrane</keyword>
<dbReference type="InterPro" id="IPR003593">
    <property type="entry name" value="AAA+_ATPase"/>
</dbReference>
<feature type="transmembrane region" description="Helical" evidence="2">
    <location>
        <begin position="932"/>
        <end position="953"/>
    </location>
</feature>
<accession>A0ABR2R632</accession>
<dbReference type="SMART" id="SM00382">
    <property type="entry name" value="AAA"/>
    <property type="match status" value="2"/>
</dbReference>
<feature type="domain" description="AAA+ ATPase" evidence="3">
    <location>
        <begin position="62"/>
        <end position="212"/>
    </location>
</feature>
<dbReference type="Pfam" id="PF00485">
    <property type="entry name" value="PRK"/>
    <property type="match status" value="2"/>
</dbReference>
<keyword evidence="2" id="KW-0812">Transmembrane</keyword>
<feature type="domain" description="AAA+ ATPase" evidence="3">
    <location>
        <begin position="516"/>
        <end position="662"/>
    </location>
</feature>
<evidence type="ECO:0000256" key="2">
    <source>
        <dbReference type="SAM" id="Phobius"/>
    </source>
</evidence>
<dbReference type="InterPro" id="IPR033469">
    <property type="entry name" value="CYTH-like_dom_sf"/>
</dbReference>
<evidence type="ECO:0000313" key="5">
    <source>
        <dbReference type="Proteomes" id="UP001396334"/>
    </source>
</evidence>
<evidence type="ECO:0000259" key="3">
    <source>
        <dbReference type="SMART" id="SM00382"/>
    </source>
</evidence>
<reference evidence="4 5" key="1">
    <citation type="journal article" date="2024" name="G3 (Bethesda)">
        <title>Genome assembly of Hibiscus sabdariffa L. provides insights into metabolisms of medicinal natural products.</title>
        <authorList>
            <person name="Kim T."/>
        </authorList>
    </citation>
    <scope>NUCLEOTIDE SEQUENCE [LARGE SCALE GENOMIC DNA]</scope>
    <source>
        <strain evidence="4">TK-2024</strain>
        <tissue evidence="4">Old leaves</tissue>
    </source>
</reference>
<dbReference type="InterPro" id="IPR027417">
    <property type="entry name" value="P-loop_NTPase"/>
</dbReference>
<gene>
    <name evidence="4" type="ORF">V6N11_075295</name>
</gene>
<proteinExistence type="predicted"/>
<dbReference type="PANTHER" id="PTHR10285">
    <property type="entry name" value="URIDINE KINASE"/>
    <property type="match status" value="1"/>
</dbReference>
<evidence type="ECO:0000256" key="1">
    <source>
        <dbReference type="SAM" id="MobiDB-lite"/>
    </source>
</evidence>
<dbReference type="Gene3D" id="3.40.50.300">
    <property type="entry name" value="P-loop containing nucleotide triphosphate hydrolases"/>
    <property type="match status" value="2"/>
</dbReference>
<comment type="caution">
    <text evidence="4">The sequence shown here is derived from an EMBL/GenBank/DDBJ whole genome shotgun (WGS) entry which is preliminary data.</text>
</comment>
<keyword evidence="2" id="KW-1133">Transmembrane helix</keyword>
<name>A0ABR2R632_9ROSI</name>
<feature type="region of interest" description="Disordered" evidence="1">
    <location>
        <begin position="895"/>
        <end position="916"/>
    </location>
</feature>
<evidence type="ECO:0000313" key="4">
    <source>
        <dbReference type="EMBL" id="KAK9008398.1"/>
    </source>
</evidence>
<keyword evidence="5" id="KW-1185">Reference proteome</keyword>
<organism evidence="4 5">
    <name type="scientific">Hibiscus sabdariffa</name>
    <name type="common">roselle</name>
    <dbReference type="NCBI Taxonomy" id="183260"/>
    <lineage>
        <taxon>Eukaryota</taxon>
        <taxon>Viridiplantae</taxon>
        <taxon>Streptophyta</taxon>
        <taxon>Embryophyta</taxon>
        <taxon>Tracheophyta</taxon>
        <taxon>Spermatophyta</taxon>
        <taxon>Magnoliopsida</taxon>
        <taxon>eudicotyledons</taxon>
        <taxon>Gunneridae</taxon>
        <taxon>Pentapetalae</taxon>
        <taxon>rosids</taxon>
        <taxon>malvids</taxon>
        <taxon>Malvales</taxon>
        <taxon>Malvaceae</taxon>
        <taxon>Malvoideae</taxon>
        <taxon>Hibiscus</taxon>
    </lineage>
</organism>
<dbReference type="SUPFAM" id="SSF52540">
    <property type="entry name" value="P-loop containing nucleoside triphosphate hydrolases"/>
    <property type="match status" value="2"/>
</dbReference>
<dbReference type="InterPro" id="IPR006083">
    <property type="entry name" value="PRK/URK"/>
</dbReference>
<sequence length="958" mass="106506">MDDEVVQRVFQEGGRDYFQQQPSTSTSSSSSILQSLPLHVSFDHGYYLLVKSIQELREKKEGLVTVGIGGPSGSGKTSLAEKVASVIGCTVIPMENYRDGVDEVTDLDSIDFDALIQNLEDLTEGKDTMIPVFDFQQKKRVGSKAIKSAMSGVVIVDGTYALHAKLRSLLDIRVAVVGGVHFSLLSKVRYDIGDSCSLDYLIDSIFPLFRKHIEPDLHHAQIRINNSFVSSFREAIYKLKCRSESPDGHSSFFLKEDEAQTDNFIEMYLRPPSASEEARINDWIKVRQSGIRYYLSLGDQRIVDKNFIIRPKAEFEVGRMTLGGLLALGYNVVVSYKRASTSVNIGSLSLSFETIDTLGETFLVLRGTDRKTVGAEALRLGITGQWITKSYLEMILERKGVPRLNTPPLVSPTSISSTQEKVIAAPKPIRTTPNLVIRLEDLSQPWTRSPTKSQMEPVLPTWHFASSDPSHGGSVVGSSAFRDTMKLAPMPDSYDLDRGLLLAVQGIQFLLENKGVPVIVGIGGPSGSGKTSLAHKMANIVGCEVVSLESYFKSEQVKDFKYDDFNSLDLPLLSKNIGDIRHGRKTKIPVFNLETGSRSCFKDLEISEDCGVIIFEGVYALHPEIRKSLDLWIAVVGGVHSHLISRVQRDKSRVGCFMSQNEIMMTVFPIFQQHIEPHLVHAHLKIRNDFDPVLSPESSLFVLKSNKQVAYQDILSILDSAKFCSSVQNFIDIYLRLPGTPTNGHLAESDCVRVRICEGRFALLIREPIREGNFIIQPKVDFDISISTVSGLLNLGYQAVAYIEASALIYQDGKILIEVDHLQDAPSPYVQIKGVNKEAVAAAGSALKLDGSYTTKSYLQIILEGLPLVERSYSGIHTHQAARLQELVESIQSQWTKQGGGTPSESSHGREASPMDSIIEDMQSRIRRLERWQTINTVLWTFLMSALVGYSLYQRQRQ</sequence>
<dbReference type="CDD" id="cd02028">
    <property type="entry name" value="UMPK_like"/>
    <property type="match status" value="2"/>
</dbReference>
<dbReference type="Proteomes" id="UP001396334">
    <property type="component" value="Unassembled WGS sequence"/>
</dbReference>